<gene>
    <name evidence="1" type="ORF">METZ01_LOCUS440649</name>
</gene>
<name>A0A382YY87_9ZZZZ</name>
<organism evidence="1">
    <name type="scientific">marine metagenome</name>
    <dbReference type="NCBI Taxonomy" id="408172"/>
    <lineage>
        <taxon>unclassified sequences</taxon>
        <taxon>metagenomes</taxon>
        <taxon>ecological metagenomes</taxon>
    </lineage>
</organism>
<feature type="non-terminal residue" evidence="1">
    <location>
        <position position="44"/>
    </location>
</feature>
<evidence type="ECO:0000313" key="1">
    <source>
        <dbReference type="EMBL" id="SVD87795.1"/>
    </source>
</evidence>
<accession>A0A382YY87</accession>
<dbReference type="AlphaFoldDB" id="A0A382YY87"/>
<reference evidence="1" key="1">
    <citation type="submission" date="2018-05" db="EMBL/GenBank/DDBJ databases">
        <authorList>
            <person name="Lanie J.A."/>
            <person name="Ng W.-L."/>
            <person name="Kazmierczak K.M."/>
            <person name="Andrzejewski T.M."/>
            <person name="Davidsen T.M."/>
            <person name="Wayne K.J."/>
            <person name="Tettelin H."/>
            <person name="Glass J.I."/>
            <person name="Rusch D."/>
            <person name="Podicherti R."/>
            <person name="Tsui H.-C.T."/>
            <person name="Winkler M.E."/>
        </authorList>
    </citation>
    <scope>NUCLEOTIDE SEQUENCE</scope>
</reference>
<protein>
    <submittedName>
        <fullName evidence="1">Uncharacterized protein</fullName>
    </submittedName>
</protein>
<sequence length="44" mass="4969">MSSQSFEQERLLVFHGTSGSGKSANLKFLADQHPDFQAEFVPWI</sequence>
<proteinExistence type="predicted"/>
<dbReference type="EMBL" id="UINC01179222">
    <property type="protein sequence ID" value="SVD87795.1"/>
    <property type="molecule type" value="Genomic_DNA"/>
</dbReference>